<comment type="caution">
    <text evidence="11">The sequence shown here is derived from an EMBL/GenBank/DDBJ whole genome shotgun (WGS) entry which is preliminary data.</text>
</comment>
<feature type="binding site" evidence="7">
    <location>
        <position position="125"/>
    </location>
    <ligand>
        <name>shikimate</name>
        <dbReference type="ChEBI" id="CHEBI:36208"/>
    </ligand>
</feature>
<evidence type="ECO:0000256" key="6">
    <source>
        <dbReference type="ARBA" id="ARBA00023141"/>
    </source>
</evidence>
<comment type="caution">
    <text evidence="7">Lacks conserved residue(s) required for the propagation of feature annotation.</text>
</comment>
<feature type="binding site" evidence="7">
    <location>
        <position position="313"/>
    </location>
    <ligand>
        <name>shikimate</name>
        <dbReference type="ChEBI" id="CHEBI:36208"/>
    </ligand>
</feature>
<evidence type="ECO:0000256" key="4">
    <source>
        <dbReference type="ARBA" id="ARBA00022857"/>
    </source>
</evidence>
<comment type="catalytic activity">
    <reaction evidence="7">
        <text>shikimate + NADP(+) = 3-dehydroshikimate + NADPH + H(+)</text>
        <dbReference type="Rhea" id="RHEA:17737"/>
        <dbReference type="ChEBI" id="CHEBI:15378"/>
        <dbReference type="ChEBI" id="CHEBI:16630"/>
        <dbReference type="ChEBI" id="CHEBI:36208"/>
        <dbReference type="ChEBI" id="CHEBI:57783"/>
        <dbReference type="ChEBI" id="CHEBI:58349"/>
        <dbReference type="EC" id="1.1.1.25"/>
    </reaction>
</comment>
<feature type="binding site" evidence="7">
    <location>
        <begin position="190"/>
        <end position="194"/>
    </location>
    <ligand>
        <name>NADP(+)</name>
        <dbReference type="ChEBI" id="CHEBI:58349"/>
    </ligand>
</feature>
<dbReference type="GO" id="GO:0004764">
    <property type="term" value="F:shikimate 3-dehydrogenase (NADP+) activity"/>
    <property type="evidence" value="ECO:0007669"/>
    <property type="project" value="UniProtKB-UniRule"/>
</dbReference>
<dbReference type="GO" id="GO:0009423">
    <property type="term" value="P:chorismate biosynthetic process"/>
    <property type="evidence" value="ECO:0007669"/>
    <property type="project" value="UniProtKB-UniRule"/>
</dbReference>
<dbReference type="InterPro" id="IPR036291">
    <property type="entry name" value="NAD(P)-bd_dom_sf"/>
</dbReference>
<dbReference type="UniPathway" id="UPA00053">
    <property type="reaction ID" value="UER00087"/>
</dbReference>
<keyword evidence="12" id="KW-1185">Reference proteome</keyword>
<feature type="binding site" evidence="7">
    <location>
        <position position="283"/>
    </location>
    <ligand>
        <name>NADP(+)</name>
        <dbReference type="ChEBI" id="CHEBI:58349"/>
    </ligand>
</feature>
<reference evidence="11 12" key="1">
    <citation type="submission" date="2018-03" db="EMBL/GenBank/DDBJ databases">
        <title>Draft genome of Deinococcus sp. OD32.</title>
        <authorList>
            <person name="Wang X.-P."/>
            <person name="Du Z.-J."/>
        </authorList>
    </citation>
    <scope>NUCLEOTIDE SEQUENCE [LARGE SCALE GENOMIC DNA]</scope>
    <source>
        <strain evidence="11 12">OD32</strain>
    </source>
</reference>
<feature type="domain" description="SDH C-terminal" evidence="10">
    <location>
        <begin position="306"/>
        <end position="335"/>
    </location>
</feature>
<dbReference type="InterPro" id="IPR013708">
    <property type="entry name" value="Shikimate_DH-bd_N"/>
</dbReference>
<feature type="domain" description="Shikimate dehydrogenase substrate binding N-terminal" evidence="9">
    <location>
        <begin position="70"/>
        <end position="152"/>
    </location>
</feature>
<evidence type="ECO:0000259" key="9">
    <source>
        <dbReference type="Pfam" id="PF08501"/>
    </source>
</evidence>
<feature type="binding site" evidence="7">
    <location>
        <position position="306"/>
    </location>
    <ligand>
        <name>NADP(+)</name>
        <dbReference type="ChEBI" id="CHEBI:58349"/>
    </ligand>
</feature>
<dbReference type="PANTHER" id="PTHR21089">
    <property type="entry name" value="SHIKIMATE DEHYDROGENASE"/>
    <property type="match status" value="1"/>
</dbReference>
<comment type="similarity">
    <text evidence="7">Belongs to the shikimate dehydrogenase family.</text>
</comment>
<dbReference type="CDD" id="cd01065">
    <property type="entry name" value="NAD_bind_Shikimate_DH"/>
    <property type="match status" value="1"/>
</dbReference>
<dbReference type="PANTHER" id="PTHR21089:SF1">
    <property type="entry name" value="BIFUNCTIONAL 3-DEHYDROQUINATE DEHYDRATASE_SHIKIMATE DEHYDROGENASE, CHLOROPLASTIC"/>
    <property type="match status" value="1"/>
</dbReference>
<comment type="subunit">
    <text evidence="7">Homodimer.</text>
</comment>
<dbReference type="AlphaFoldDB" id="A0A2T3WBR9"/>
<proteinExistence type="inferred from homology"/>
<keyword evidence="5 7" id="KW-0560">Oxidoreductase</keyword>
<dbReference type="Pfam" id="PF18317">
    <property type="entry name" value="SDH_C"/>
    <property type="match status" value="1"/>
</dbReference>
<dbReference type="OrthoDB" id="9792692at2"/>
<dbReference type="Proteomes" id="UP000240317">
    <property type="component" value="Unassembled WGS sequence"/>
</dbReference>
<evidence type="ECO:0000256" key="5">
    <source>
        <dbReference type="ARBA" id="ARBA00023002"/>
    </source>
</evidence>
<dbReference type="NCBIfam" id="TIGR00507">
    <property type="entry name" value="aroE"/>
    <property type="match status" value="1"/>
</dbReference>
<feature type="region of interest" description="Disordered" evidence="8">
    <location>
        <begin position="1"/>
        <end position="53"/>
    </location>
</feature>
<dbReference type="GO" id="GO:0019632">
    <property type="term" value="P:shikimate metabolic process"/>
    <property type="evidence" value="ECO:0007669"/>
    <property type="project" value="InterPro"/>
</dbReference>
<keyword evidence="3 7" id="KW-0028">Amino-acid biosynthesis</keyword>
<dbReference type="GO" id="GO:0050661">
    <property type="term" value="F:NADP binding"/>
    <property type="evidence" value="ECO:0007669"/>
    <property type="project" value="InterPro"/>
</dbReference>
<dbReference type="InterPro" id="IPR022893">
    <property type="entry name" value="Shikimate_DH_fam"/>
</dbReference>
<organism evidence="11 12">
    <name type="scientific">Deinococcus arcticus</name>
    <dbReference type="NCBI Taxonomy" id="2136176"/>
    <lineage>
        <taxon>Bacteria</taxon>
        <taxon>Thermotogati</taxon>
        <taxon>Deinococcota</taxon>
        <taxon>Deinococci</taxon>
        <taxon>Deinococcales</taxon>
        <taxon>Deinococcaceae</taxon>
        <taxon>Deinococcus</taxon>
    </lineage>
</organism>
<dbReference type="GO" id="GO:0005829">
    <property type="term" value="C:cytosol"/>
    <property type="evidence" value="ECO:0007669"/>
    <property type="project" value="TreeGrafter"/>
</dbReference>
<dbReference type="Pfam" id="PF08501">
    <property type="entry name" value="Shikimate_dh_N"/>
    <property type="match status" value="1"/>
</dbReference>
<dbReference type="Gene3D" id="3.40.50.10860">
    <property type="entry name" value="Leucine Dehydrogenase, chain A, domain 1"/>
    <property type="match status" value="1"/>
</dbReference>
<keyword evidence="4 7" id="KW-0521">NADP</keyword>
<feature type="binding site" evidence="7">
    <location>
        <position position="165"/>
    </location>
    <ligand>
        <name>shikimate</name>
        <dbReference type="ChEBI" id="CHEBI:36208"/>
    </ligand>
</feature>
<accession>A0A2T3WBR9</accession>
<dbReference type="GO" id="GO:0009073">
    <property type="term" value="P:aromatic amino acid family biosynthetic process"/>
    <property type="evidence" value="ECO:0007669"/>
    <property type="project" value="UniProtKB-KW"/>
</dbReference>
<keyword evidence="6 7" id="KW-0057">Aromatic amino acid biosynthesis</keyword>
<feature type="compositionally biased region" description="Basic and acidic residues" evidence="8">
    <location>
        <begin position="15"/>
        <end position="26"/>
    </location>
</feature>
<gene>
    <name evidence="7 11" type="primary">aroE</name>
    <name evidence="11" type="ORF">C8263_02895</name>
</gene>
<dbReference type="EC" id="1.1.1.25" evidence="2 7"/>
<protein>
    <recommendedName>
        <fullName evidence="2 7">Shikimate dehydrogenase (NADP(+))</fullName>
        <shortName evidence="7">SDH</shortName>
        <ecNumber evidence="2 7">1.1.1.25</ecNumber>
    </recommendedName>
</protein>
<dbReference type="Gene3D" id="3.40.50.720">
    <property type="entry name" value="NAD(P)-binding Rossmann-like Domain"/>
    <property type="match status" value="1"/>
</dbReference>
<dbReference type="GO" id="GO:0008652">
    <property type="term" value="P:amino acid biosynthetic process"/>
    <property type="evidence" value="ECO:0007669"/>
    <property type="project" value="UniProtKB-KW"/>
</dbReference>
<feature type="binding site" evidence="7">
    <location>
        <begin position="78"/>
        <end position="80"/>
    </location>
    <ligand>
        <name>shikimate</name>
        <dbReference type="ChEBI" id="CHEBI:36208"/>
    </ligand>
</feature>
<dbReference type="HAMAP" id="MF_00222">
    <property type="entry name" value="Shikimate_DH_AroE"/>
    <property type="match status" value="1"/>
</dbReference>
<dbReference type="SUPFAM" id="SSF51735">
    <property type="entry name" value="NAD(P)-binding Rossmann-fold domains"/>
    <property type="match status" value="1"/>
</dbReference>
<comment type="function">
    <text evidence="7">Involved in the biosynthesis of the chorismate, which leads to the biosynthesis of aromatic amino acids. Catalyzes the reversible NADPH linked reduction of 3-dehydroshikimate (DHSA) to yield shikimate (SA).</text>
</comment>
<evidence type="ECO:0000313" key="11">
    <source>
        <dbReference type="EMBL" id="PTA69297.1"/>
    </source>
</evidence>
<evidence type="ECO:0000313" key="12">
    <source>
        <dbReference type="Proteomes" id="UP000240317"/>
    </source>
</evidence>
<feature type="active site" description="Proton acceptor" evidence="7">
    <location>
        <position position="129"/>
    </location>
</feature>
<evidence type="ECO:0000256" key="7">
    <source>
        <dbReference type="HAMAP-Rule" id="MF_00222"/>
    </source>
</evidence>
<feature type="binding site" evidence="7">
    <location>
        <begin position="214"/>
        <end position="219"/>
    </location>
    <ligand>
        <name>NADP(+)</name>
        <dbReference type="ChEBI" id="CHEBI:58349"/>
    </ligand>
</feature>
<evidence type="ECO:0000256" key="1">
    <source>
        <dbReference type="ARBA" id="ARBA00004871"/>
    </source>
</evidence>
<sequence>MDQNPHGPGGRRRLAAHEPGRTERGKRSGLGSEGPVSWGHSGQPGAARARGGYTGRVTVPDAAPLLHAFLLADPAAHSLSPRMHAAAFHAAGLNGTYGARRVPASDLGAALAALRAPGVLGANLSLPHKETALALLDTLSPAARAIGAVNTVVHRNGELLGDNTDAPGLMAALDDAGFDWTPGAQAVVLGAGGAARAAVYAALRLGEARVWVVNRTPARAQALTRAFPAPDRPVVAAPAADVPWPEISLVINASSAGLDAPDQTPLDAACLAGLPPGALVYDMVYRPLDTRLLREARALGLRAENGLGMLAHQARLAFGLWTGVTVPVEVFLGALDAGAQP</sequence>
<evidence type="ECO:0000256" key="3">
    <source>
        <dbReference type="ARBA" id="ARBA00022605"/>
    </source>
</evidence>
<evidence type="ECO:0000256" key="8">
    <source>
        <dbReference type="SAM" id="MobiDB-lite"/>
    </source>
</evidence>
<dbReference type="SUPFAM" id="SSF53223">
    <property type="entry name" value="Aminoacid dehydrogenase-like, N-terminal domain"/>
    <property type="match status" value="1"/>
</dbReference>
<feature type="binding site" evidence="7">
    <location>
        <position position="285"/>
    </location>
    <ligand>
        <name>shikimate</name>
        <dbReference type="ChEBI" id="CHEBI:36208"/>
    </ligand>
</feature>
<feature type="binding site" evidence="7">
    <location>
        <position position="150"/>
    </location>
    <ligand>
        <name>shikimate</name>
        <dbReference type="ChEBI" id="CHEBI:36208"/>
    </ligand>
</feature>
<evidence type="ECO:0000256" key="2">
    <source>
        <dbReference type="ARBA" id="ARBA00012962"/>
    </source>
</evidence>
<name>A0A2T3WBR9_9DEIO</name>
<dbReference type="EMBL" id="PYSV01000002">
    <property type="protein sequence ID" value="PTA69297.1"/>
    <property type="molecule type" value="Genomic_DNA"/>
</dbReference>
<comment type="pathway">
    <text evidence="1 7">Metabolic intermediate biosynthesis; chorismate biosynthesis; chorismate from D-erythrose 4-phosphate and phosphoenolpyruvate: step 4/7.</text>
</comment>
<evidence type="ECO:0000259" key="10">
    <source>
        <dbReference type="Pfam" id="PF18317"/>
    </source>
</evidence>
<dbReference type="InterPro" id="IPR011342">
    <property type="entry name" value="Shikimate_DH"/>
</dbReference>
<dbReference type="InterPro" id="IPR041121">
    <property type="entry name" value="SDH_C"/>
</dbReference>
<dbReference type="InterPro" id="IPR046346">
    <property type="entry name" value="Aminoacid_DH-like_N_sf"/>
</dbReference>